<dbReference type="PRINTS" id="PR00762">
    <property type="entry name" value="CLCHANNEL"/>
</dbReference>
<dbReference type="AlphaFoldDB" id="A0A0M3HPB2"/>
<evidence type="ECO:0000256" key="5">
    <source>
        <dbReference type="ARBA" id="ARBA00022989"/>
    </source>
</evidence>
<dbReference type="InterPro" id="IPR014743">
    <property type="entry name" value="Cl-channel_core"/>
</dbReference>
<keyword evidence="8" id="KW-0868">Chloride</keyword>
<evidence type="ECO:0000256" key="4">
    <source>
        <dbReference type="ARBA" id="ARBA00022737"/>
    </source>
</evidence>
<dbReference type="GO" id="GO:0005247">
    <property type="term" value="F:voltage-gated chloride channel activity"/>
    <property type="evidence" value="ECO:0007669"/>
    <property type="project" value="TreeGrafter"/>
</dbReference>
<dbReference type="GO" id="GO:0005886">
    <property type="term" value="C:plasma membrane"/>
    <property type="evidence" value="ECO:0007669"/>
    <property type="project" value="TreeGrafter"/>
</dbReference>
<dbReference type="SUPFAM" id="SSF81340">
    <property type="entry name" value="Clc chloride channel"/>
    <property type="match status" value="1"/>
</dbReference>
<keyword evidence="7" id="KW-0472">Membrane</keyword>
<dbReference type="SUPFAM" id="SSF54631">
    <property type="entry name" value="CBS-domain pair"/>
    <property type="match status" value="1"/>
</dbReference>
<keyword evidence="9" id="KW-1185">Reference proteome</keyword>
<keyword evidence="3" id="KW-0812">Transmembrane</keyword>
<keyword evidence="6" id="KW-0406">Ion transport</keyword>
<evidence type="ECO:0000313" key="10">
    <source>
        <dbReference type="WBParaSite" id="ALUE_0000369901-mRNA-1"/>
    </source>
</evidence>
<name>A0A0M3HPB2_ASCLU</name>
<evidence type="ECO:0000256" key="2">
    <source>
        <dbReference type="ARBA" id="ARBA00022448"/>
    </source>
</evidence>
<organism evidence="9 10">
    <name type="scientific">Ascaris lumbricoides</name>
    <name type="common">Giant roundworm</name>
    <dbReference type="NCBI Taxonomy" id="6252"/>
    <lineage>
        <taxon>Eukaryota</taxon>
        <taxon>Metazoa</taxon>
        <taxon>Ecdysozoa</taxon>
        <taxon>Nematoda</taxon>
        <taxon>Chromadorea</taxon>
        <taxon>Rhabditida</taxon>
        <taxon>Spirurina</taxon>
        <taxon>Ascaridomorpha</taxon>
        <taxon>Ascaridoidea</taxon>
        <taxon>Ascarididae</taxon>
        <taxon>Ascaris</taxon>
    </lineage>
</organism>
<keyword evidence="2" id="KW-0813">Transport</keyword>
<accession>A0A0M3HPB2</accession>
<dbReference type="InterPro" id="IPR046342">
    <property type="entry name" value="CBS_dom_sf"/>
</dbReference>
<dbReference type="Pfam" id="PF00654">
    <property type="entry name" value="Voltage_CLC"/>
    <property type="match status" value="1"/>
</dbReference>
<evidence type="ECO:0000256" key="3">
    <source>
        <dbReference type="ARBA" id="ARBA00022692"/>
    </source>
</evidence>
<protein>
    <submittedName>
        <fullName evidence="10">Ion_trans_2 domain-containing protein</fullName>
    </submittedName>
</protein>
<dbReference type="InterPro" id="IPR050970">
    <property type="entry name" value="Cl_channel_volt-gated"/>
</dbReference>
<dbReference type="Gene3D" id="3.10.580.10">
    <property type="entry name" value="CBS-domain"/>
    <property type="match status" value="1"/>
</dbReference>
<keyword evidence="5" id="KW-1133">Transmembrane helix</keyword>
<evidence type="ECO:0000256" key="6">
    <source>
        <dbReference type="ARBA" id="ARBA00023065"/>
    </source>
</evidence>
<comment type="subcellular location">
    <subcellularLocation>
        <location evidence="1">Membrane</location>
        <topology evidence="1">Multi-pass membrane protein</topology>
    </subcellularLocation>
</comment>
<sequence length="346" mass="38143">MALEGIPITGEYFLVLVATTLPVPGDIFMPMVVIGGGIGRLLGRLMVVAFPYGLRRNPLMPIYPGIHSMFVSENADIGDASLCGAVTRTVSVAMITFDSLENCSHLSCAESKVLHGSISRANLLYVWESQIGNARWKAEAMRPASDENNAIVDNDMNEQSDPRKSTILSEISRTILPIKRTKTENNLHSLHGQRNRSSSLNAGRGNFDGAEHGNGCKGHSFCSSTKNLATFRLHRSALKRLVGLFNDDRRLWEHTQLRCEINLPSSMLDSASFHLVQTTSLYKFHSLFSLLGVRMAYVTECWILVGVVALSKLRNAIEHTQAGELKAHQRFVDATADLIDTAFGDR</sequence>
<dbReference type="InterPro" id="IPR001807">
    <property type="entry name" value="ClC"/>
</dbReference>
<dbReference type="PANTHER" id="PTHR45720:SF10">
    <property type="entry name" value="CHLORIDE CHANNEL PROTEIN 2"/>
    <property type="match status" value="1"/>
</dbReference>
<evidence type="ECO:0000256" key="7">
    <source>
        <dbReference type="ARBA" id="ARBA00023136"/>
    </source>
</evidence>
<proteinExistence type="predicted"/>
<evidence type="ECO:0000313" key="9">
    <source>
        <dbReference type="Proteomes" id="UP000036681"/>
    </source>
</evidence>
<dbReference type="Gene3D" id="1.10.3080.10">
    <property type="entry name" value="Clc chloride channel"/>
    <property type="match status" value="1"/>
</dbReference>
<reference evidence="10" key="1">
    <citation type="submission" date="2017-02" db="UniProtKB">
        <authorList>
            <consortium name="WormBaseParasite"/>
        </authorList>
    </citation>
    <scope>IDENTIFICATION</scope>
</reference>
<dbReference type="Proteomes" id="UP000036681">
    <property type="component" value="Unplaced"/>
</dbReference>
<dbReference type="WBParaSite" id="ALUE_0000369901-mRNA-1">
    <property type="protein sequence ID" value="ALUE_0000369901-mRNA-1"/>
    <property type="gene ID" value="ALUE_0000369901"/>
</dbReference>
<dbReference type="PANTHER" id="PTHR45720">
    <property type="entry name" value="CHLORIDE CHANNEL PROTEIN 2"/>
    <property type="match status" value="1"/>
</dbReference>
<evidence type="ECO:0000256" key="1">
    <source>
        <dbReference type="ARBA" id="ARBA00004141"/>
    </source>
</evidence>
<evidence type="ECO:0000256" key="8">
    <source>
        <dbReference type="ARBA" id="ARBA00023214"/>
    </source>
</evidence>
<keyword evidence="4" id="KW-0677">Repeat</keyword>